<evidence type="ECO:0000256" key="1">
    <source>
        <dbReference type="SAM" id="Phobius"/>
    </source>
</evidence>
<keyword evidence="1" id="KW-0812">Transmembrane</keyword>
<accession>A0A4Q2S7Y3</accession>
<gene>
    <name evidence="2" type="ORF">EUA06_04040</name>
</gene>
<organism evidence="2 3">
    <name type="scientific">Nocardioides glacieisoli</name>
    <dbReference type="NCBI Taxonomy" id="1168730"/>
    <lineage>
        <taxon>Bacteria</taxon>
        <taxon>Bacillati</taxon>
        <taxon>Actinomycetota</taxon>
        <taxon>Actinomycetes</taxon>
        <taxon>Propionibacteriales</taxon>
        <taxon>Nocardioidaceae</taxon>
        <taxon>Nocardioides</taxon>
    </lineage>
</organism>
<protein>
    <recommendedName>
        <fullName evidence="4">Glycosyltransferase RgtA/B/C/D-like domain-containing protein</fullName>
    </recommendedName>
</protein>
<dbReference type="AlphaFoldDB" id="A0A4Q2S7Y3"/>
<feature type="transmembrane region" description="Helical" evidence="1">
    <location>
        <begin position="319"/>
        <end position="351"/>
    </location>
</feature>
<dbReference type="EMBL" id="SDWS01000001">
    <property type="protein sequence ID" value="RYB96734.1"/>
    <property type="molecule type" value="Genomic_DNA"/>
</dbReference>
<feature type="transmembrane region" description="Helical" evidence="1">
    <location>
        <begin position="124"/>
        <end position="142"/>
    </location>
</feature>
<keyword evidence="1" id="KW-0472">Membrane</keyword>
<keyword evidence="3" id="KW-1185">Reference proteome</keyword>
<feature type="transmembrane region" description="Helical" evidence="1">
    <location>
        <begin position="52"/>
        <end position="70"/>
    </location>
</feature>
<feature type="transmembrane region" description="Helical" evidence="1">
    <location>
        <begin position="163"/>
        <end position="188"/>
    </location>
</feature>
<evidence type="ECO:0000313" key="2">
    <source>
        <dbReference type="EMBL" id="RYB96734.1"/>
    </source>
</evidence>
<keyword evidence="1" id="KW-1133">Transmembrane helix</keyword>
<evidence type="ECO:0000313" key="3">
    <source>
        <dbReference type="Proteomes" id="UP000291838"/>
    </source>
</evidence>
<proteinExistence type="predicted"/>
<dbReference type="RefSeq" id="WP_129473681.1">
    <property type="nucleotide sequence ID" value="NZ_SDWS01000001.1"/>
</dbReference>
<reference evidence="2 3" key="1">
    <citation type="submission" date="2019-01" db="EMBL/GenBank/DDBJ databases">
        <title>Novel species of Nocardioides.</title>
        <authorList>
            <person name="Liu Q."/>
            <person name="Xin Y.-H."/>
        </authorList>
    </citation>
    <scope>NUCLEOTIDE SEQUENCE [LARGE SCALE GENOMIC DNA]</scope>
    <source>
        <strain evidence="2 3">HLT3-15</strain>
    </source>
</reference>
<dbReference type="OrthoDB" id="3078404at2"/>
<sequence length="485" mass="50220">MSTAVGWVALGLVPVLVALVRQRRTMPAVQDEVWFLLVATRLARGRRLYSEVFYGAGPLPVWGATLLVRLRGAGLKTLRTCTATVLAATTVLLLALVAPAGGPAVVCTAVAVAGLVLARPPDNAYGVSARVGVVVSVAALAASDPDFVGARAAEGDQTLALALVSGAGLVLALFSKHTLGAAAVLTVLPGWLVVSGLRSAGVATGITVVGSVAVLALMARRGELHGFVRRTLTDKGAYLSTGRLTFTGEAHRLARSRPELWWIDLTAYAVTVVAAVGCVVAAAMRTPGAVEGLCLAAVSVAGNYPRASPSHVRAGAAPALAALVIVLAPAPTALAVVLAALAAVGGLGLVVSWRRPGRAPEVEVDVLDGLPLLSPVSPRSLTDGQRVRDTAGRRVLVLRSDAAQWYLALDLRNPTPYDYPLASTFGRAGQQVVAARLCRSDIEWCLMAPADAGPLTPHLLEEAVRSRMDPVLDTALGVLYRARHP</sequence>
<feature type="transmembrane region" description="Helical" evidence="1">
    <location>
        <begin position="260"/>
        <end position="283"/>
    </location>
</feature>
<dbReference type="Proteomes" id="UP000291838">
    <property type="component" value="Unassembled WGS sequence"/>
</dbReference>
<comment type="caution">
    <text evidence="2">The sequence shown here is derived from an EMBL/GenBank/DDBJ whole genome shotgun (WGS) entry which is preliminary data.</text>
</comment>
<feature type="transmembrane region" description="Helical" evidence="1">
    <location>
        <begin position="200"/>
        <end position="219"/>
    </location>
</feature>
<name>A0A4Q2S7Y3_9ACTN</name>
<evidence type="ECO:0008006" key="4">
    <source>
        <dbReference type="Google" id="ProtNLM"/>
    </source>
</evidence>
<feature type="transmembrane region" description="Helical" evidence="1">
    <location>
        <begin position="91"/>
        <end position="118"/>
    </location>
</feature>